<evidence type="ECO:0000313" key="2">
    <source>
        <dbReference type="Proteomes" id="UP000249661"/>
    </source>
</evidence>
<proteinExistence type="predicted"/>
<keyword evidence="2" id="KW-1185">Reference proteome</keyword>
<reference evidence="1" key="1">
    <citation type="submission" date="2018-02" db="EMBL/GenBank/DDBJ databases">
        <title>The genomes of Aspergillus section Nigri reveals drivers in fungal speciation.</title>
        <authorList>
            <consortium name="DOE Joint Genome Institute"/>
            <person name="Vesth T.C."/>
            <person name="Nybo J."/>
            <person name="Theobald S."/>
            <person name="Brandl J."/>
            <person name="Frisvad J.C."/>
            <person name="Nielsen K.F."/>
            <person name="Lyhne E.K."/>
            <person name="Kogle M.E."/>
            <person name="Kuo A."/>
            <person name="Riley R."/>
            <person name="Clum A."/>
            <person name="Nolan M."/>
            <person name="Lipzen A."/>
            <person name="Salamov A."/>
            <person name="Henrissat B."/>
            <person name="Wiebenga A."/>
            <person name="De vries R.P."/>
            <person name="Grigoriev I.V."/>
            <person name="Mortensen U.H."/>
            <person name="Andersen M.R."/>
            <person name="Baker S.E."/>
        </authorList>
    </citation>
    <scope>NUCLEOTIDE SEQUENCE</scope>
    <source>
        <strain evidence="1">CBS 121060</strain>
    </source>
</reference>
<protein>
    <submittedName>
        <fullName evidence="1">Uncharacterized protein</fullName>
    </submittedName>
</protein>
<dbReference type="EMBL" id="KZ825023">
    <property type="protein sequence ID" value="RAH64021.1"/>
    <property type="molecule type" value="Genomic_DNA"/>
</dbReference>
<name>A0ACD1GRR4_9EURO</name>
<accession>A0ACD1GRR4</accession>
<evidence type="ECO:0000313" key="1">
    <source>
        <dbReference type="EMBL" id="RAH64021.1"/>
    </source>
</evidence>
<organism evidence="1 2">
    <name type="scientific">Aspergillus aculeatinus CBS 121060</name>
    <dbReference type="NCBI Taxonomy" id="1448322"/>
    <lineage>
        <taxon>Eukaryota</taxon>
        <taxon>Fungi</taxon>
        <taxon>Dikarya</taxon>
        <taxon>Ascomycota</taxon>
        <taxon>Pezizomycotina</taxon>
        <taxon>Eurotiomycetes</taxon>
        <taxon>Eurotiomycetidae</taxon>
        <taxon>Eurotiales</taxon>
        <taxon>Aspergillaceae</taxon>
        <taxon>Aspergillus</taxon>
        <taxon>Aspergillus subgen. Circumdati</taxon>
    </lineage>
</organism>
<dbReference type="Proteomes" id="UP000249661">
    <property type="component" value="Unassembled WGS sequence"/>
</dbReference>
<gene>
    <name evidence="1" type="ORF">BO66DRAFT_255724</name>
</gene>
<sequence length="102" mass="11578">MRGKEKRKDQARSSTISRQNVGPPLGFREESRRMPNCDPITSVSKPLLDQDKIIVRIKPVVPTKGNQADYRRLACIHSHGVQTTMNAQSSPLARGPWRILFR</sequence>